<sequence length="96" mass="10917">MKATLDPDTQHALELLLTTAQYDTEQGRVAASFLLSWWNDIDPPRFALTDVWVLNQELAQACAQLFSWLAVHHVPPDLLGFRVPFEALASAWRDRV</sequence>
<dbReference type="OrthoDB" id="9796891at2"/>
<dbReference type="EMBL" id="QUZU01000039">
    <property type="protein sequence ID" value="TFY85790.1"/>
    <property type="molecule type" value="Genomic_DNA"/>
</dbReference>
<comment type="caution">
    <text evidence="2">The sequence shown here is derived from an EMBL/GenBank/DDBJ whole genome shotgun (WGS) entry which is preliminary data.</text>
</comment>
<evidence type="ECO:0000259" key="1">
    <source>
        <dbReference type="Pfam" id="PF24720"/>
    </source>
</evidence>
<feature type="domain" description="DUF7673" evidence="1">
    <location>
        <begin position="11"/>
        <end position="93"/>
    </location>
</feature>
<protein>
    <recommendedName>
        <fullName evidence="1">DUF7673 domain-containing protein</fullName>
    </recommendedName>
</protein>
<reference evidence="2 3" key="1">
    <citation type="journal article" date="2019" name="Syst. Appl. Microbiol.">
        <title>New species of pathogenic Pseudomonas isolated from citrus in Tunisia: Proposal of Pseudomonas kairouanensis sp. nov. and Pseudomonas nabeulensis sp. nov.</title>
        <authorList>
            <person name="Oueslati M."/>
            <person name="Mulet M."/>
            <person name="Gomila M."/>
            <person name="Berge O."/>
            <person name="Hajlaoui M.R."/>
            <person name="Lalucat J."/>
            <person name="Sadfi-Zouaoui N."/>
            <person name="Garcia-Valdes E."/>
        </authorList>
    </citation>
    <scope>NUCLEOTIDE SEQUENCE [LARGE SCALE GENOMIC DNA]</scope>
    <source>
        <strain evidence="2 3">KC12</strain>
    </source>
</reference>
<dbReference type="Pfam" id="PF24720">
    <property type="entry name" value="DUF7673"/>
    <property type="match status" value="1"/>
</dbReference>
<dbReference type="AlphaFoldDB" id="A0A4Z0AH90"/>
<dbReference type="RefSeq" id="WP_135291488.1">
    <property type="nucleotide sequence ID" value="NZ_QUZU01000039.1"/>
</dbReference>
<keyword evidence="3" id="KW-1185">Reference proteome</keyword>
<evidence type="ECO:0000313" key="3">
    <source>
        <dbReference type="Proteomes" id="UP000297391"/>
    </source>
</evidence>
<proteinExistence type="predicted"/>
<name>A0A4Z0AH90_9PSED</name>
<accession>A0A4Z0AH90</accession>
<dbReference type="InterPro" id="IPR056090">
    <property type="entry name" value="DUF7673"/>
</dbReference>
<evidence type="ECO:0000313" key="2">
    <source>
        <dbReference type="EMBL" id="TFY85790.1"/>
    </source>
</evidence>
<dbReference type="Proteomes" id="UP000297391">
    <property type="component" value="Unassembled WGS sequence"/>
</dbReference>
<gene>
    <name evidence="2" type="ORF">DYL59_24455</name>
</gene>
<organism evidence="2 3">
    <name type="scientific">Pseudomonas kairouanensis</name>
    <dbReference type="NCBI Taxonomy" id="2293832"/>
    <lineage>
        <taxon>Bacteria</taxon>
        <taxon>Pseudomonadati</taxon>
        <taxon>Pseudomonadota</taxon>
        <taxon>Gammaproteobacteria</taxon>
        <taxon>Pseudomonadales</taxon>
        <taxon>Pseudomonadaceae</taxon>
        <taxon>Pseudomonas</taxon>
    </lineage>
</organism>